<dbReference type="InterPro" id="IPR007278">
    <property type="entry name" value="DUF397"/>
</dbReference>
<dbReference type="Proteomes" id="UP000479526">
    <property type="component" value="Unassembled WGS sequence"/>
</dbReference>
<evidence type="ECO:0000313" key="3">
    <source>
        <dbReference type="Proteomes" id="UP000479526"/>
    </source>
</evidence>
<accession>A0A7C9NMU1</accession>
<protein>
    <submittedName>
        <fullName evidence="2">DUF397 domain-containing protein</fullName>
    </submittedName>
</protein>
<organism evidence="2 3">
    <name type="scientific">Herbidospora solisilvae</name>
    <dbReference type="NCBI Taxonomy" id="2696284"/>
    <lineage>
        <taxon>Bacteria</taxon>
        <taxon>Bacillati</taxon>
        <taxon>Actinomycetota</taxon>
        <taxon>Actinomycetes</taxon>
        <taxon>Streptosporangiales</taxon>
        <taxon>Streptosporangiaceae</taxon>
        <taxon>Herbidospora</taxon>
    </lineage>
</organism>
<evidence type="ECO:0000313" key="2">
    <source>
        <dbReference type="EMBL" id="NAS22436.1"/>
    </source>
</evidence>
<sequence>MRIRRSYRTSSYSGGGEQCVEVEDLEDGSRRVRHSKHRKRRPLEFTEAEWNAFIKGVKDGEFD</sequence>
<comment type="caution">
    <text evidence="2">The sequence shown here is derived from an EMBL/GenBank/DDBJ whole genome shotgun (WGS) entry which is preliminary data.</text>
</comment>
<dbReference type="AlphaFoldDB" id="A0A7C9NMU1"/>
<dbReference type="RefSeq" id="WP_161479806.1">
    <property type="nucleotide sequence ID" value="NZ_WXEW01000003.1"/>
</dbReference>
<evidence type="ECO:0000259" key="1">
    <source>
        <dbReference type="Pfam" id="PF04149"/>
    </source>
</evidence>
<name>A0A7C9NMU1_9ACTN</name>
<gene>
    <name evidence="2" type="ORF">GT755_12165</name>
</gene>
<dbReference type="Pfam" id="PF04149">
    <property type="entry name" value="DUF397"/>
    <property type="match status" value="1"/>
</dbReference>
<proteinExistence type="predicted"/>
<reference evidence="2 3" key="1">
    <citation type="submission" date="2020-01" db="EMBL/GenBank/DDBJ databases">
        <title>Herbidospora sp. NEAU-GS84 nov., a novel actinomycete isolated from soil.</title>
        <authorList>
            <person name="Han L."/>
        </authorList>
    </citation>
    <scope>NUCLEOTIDE SEQUENCE [LARGE SCALE GENOMIC DNA]</scope>
    <source>
        <strain evidence="2 3">NEAU-GS84</strain>
    </source>
</reference>
<keyword evidence="3" id="KW-1185">Reference proteome</keyword>
<dbReference type="EMBL" id="WXEW01000003">
    <property type="protein sequence ID" value="NAS22436.1"/>
    <property type="molecule type" value="Genomic_DNA"/>
</dbReference>
<feature type="domain" description="DUF397" evidence="1">
    <location>
        <begin position="7"/>
        <end position="58"/>
    </location>
</feature>